<comment type="caution">
    <text evidence="9">The sequence shown here is derived from an EMBL/GenBank/DDBJ whole genome shotgun (WGS) entry which is preliminary data.</text>
</comment>
<name>A0ABS3NHV0_9GAMM</name>
<keyword evidence="7" id="KW-1133">Transmembrane helix</keyword>
<keyword evidence="5 6" id="KW-0408">Iron</keyword>
<feature type="transmembrane region" description="Helical" evidence="7">
    <location>
        <begin position="12"/>
        <end position="31"/>
    </location>
</feature>
<dbReference type="InterPro" id="IPR051811">
    <property type="entry name" value="Cytochrome_c550/c551-like"/>
</dbReference>
<feature type="domain" description="Cytochrome c" evidence="8">
    <location>
        <begin position="37"/>
        <end position="122"/>
    </location>
</feature>
<dbReference type="EMBL" id="JAGDFX010000012">
    <property type="protein sequence ID" value="MBO1520115.1"/>
    <property type="molecule type" value="Genomic_DNA"/>
</dbReference>
<evidence type="ECO:0000313" key="10">
    <source>
        <dbReference type="Proteomes" id="UP000664882"/>
    </source>
</evidence>
<evidence type="ECO:0000256" key="6">
    <source>
        <dbReference type="PROSITE-ProRule" id="PRU00433"/>
    </source>
</evidence>
<dbReference type="Gene3D" id="1.10.760.10">
    <property type="entry name" value="Cytochrome c-like domain"/>
    <property type="match status" value="1"/>
</dbReference>
<evidence type="ECO:0000313" key="9">
    <source>
        <dbReference type="EMBL" id="MBO1520115.1"/>
    </source>
</evidence>
<dbReference type="PANTHER" id="PTHR37823">
    <property type="entry name" value="CYTOCHROME C-553-LIKE"/>
    <property type="match status" value="1"/>
</dbReference>
<keyword evidence="7" id="KW-0472">Membrane</keyword>
<keyword evidence="1" id="KW-0813">Transport</keyword>
<sequence length="128" mass="14119">MKRKVNKKQGWLWVLAVMAIVLLAVGANYFLQVDLSARTTQGKQAYNDNCASCHGVNLTGTGQGPSFIHPVYVPSHHSDASFYRAIANGVRAHHWRFGDMPPIAGVTKAEAEDIIAYIRQQQREGGIK</sequence>
<dbReference type="RefSeq" id="WP_208005991.1">
    <property type="nucleotide sequence ID" value="NZ_JAGDFX010000012.1"/>
</dbReference>
<keyword evidence="2 6" id="KW-0349">Heme</keyword>
<dbReference type="InterPro" id="IPR009056">
    <property type="entry name" value="Cyt_c-like_dom"/>
</dbReference>
<keyword evidence="4" id="KW-0249">Electron transport</keyword>
<evidence type="ECO:0000256" key="7">
    <source>
        <dbReference type="SAM" id="Phobius"/>
    </source>
</evidence>
<evidence type="ECO:0000256" key="3">
    <source>
        <dbReference type="ARBA" id="ARBA00022723"/>
    </source>
</evidence>
<evidence type="ECO:0000259" key="8">
    <source>
        <dbReference type="PROSITE" id="PS51007"/>
    </source>
</evidence>
<dbReference type="Pfam" id="PF00034">
    <property type="entry name" value="Cytochrom_C"/>
    <property type="match status" value="1"/>
</dbReference>
<keyword evidence="10" id="KW-1185">Reference proteome</keyword>
<evidence type="ECO:0000256" key="4">
    <source>
        <dbReference type="ARBA" id="ARBA00022982"/>
    </source>
</evidence>
<dbReference type="Proteomes" id="UP000664882">
    <property type="component" value="Unassembled WGS sequence"/>
</dbReference>
<dbReference type="SUPFAM" id="SSF46626">
    <property type="entry name" value="Cytochrome c"/>
    <property type="match status" value="1"/>
</dbReference>
<dbReference type="InterPro" id="IPR036909">
    <property type="entry name" value="Cyt_c-like_dom_sf"/>
</dbReference>
<protein>
    <submittedName>
        <fullName evidence="9">Cytochrome c</fullName>
    </submittedName>
</protein>
<accession>A0ABS3NHV0</accession>
<evidence type="ECO:0000256" key="1">
    <source>
        <dbReference type="ARBA" id="ARBA00022448"/>
    </source>
</evidence>
<dbReference type="PANTHER" id="PTHR37823:SF1">
    <property type="entry name" value="CYTOCHROME C-553-LIKE"/>
    <property type="match status" value="1"/>
</dbReference>
<organism evidence="9 10">
    <name type="scientific">Oceanisphaera pacifica</name>
    <dbReference type="NCBI Taxonomy" id="2818389"/>
    <lineage>
        <taxon>Bacteria</taxon>
        <taxon>Pseudomonadati</taxon>
        <taxon>Pseudomonadota</taxon>
        <taxon>Gammaproteobacteria</taxon>
        <taxon>Aeromonadales</taxon>
        <taxon>Aeromonadaceae</taxon>
        <taxon>Oceanisphaera</taxon>
    </lineage>
</organism>
<evidence type="ECO:0000256" key="5">
    <source>
        <dbReference type="ARBA" id="ARBA00023004"/>
    </source>
</evidence>
<keyword evidence="3 6" id="KW-0479">Metal-binding</keyword>
<evidence type="ECO:0000256" key="2">
    <source>
        <dbReference type="ARBA" id="ARBA00022617"/>
    </source>
</evidence>
<dbReference type="PROSITE" id="PS51007">
    <property type="entry name" value="CYTC"/>
    <property type="match status" value="1"/>
</dbReference>
<reference evidence="9 10" key="1">
    <citation type="submission" date="2021-03" db="EMBL/GenBank/DDBJ databases">
        <title>Oceanisphaera sp. nov., isolated from the intestine.</title>
        <authorList>
            <person name="Zhao L.-H."/>
            <person name="Shi L.-F."/>
        </authorList>
    </citation>
    <scope>NUCLEOTIDE SEQUENCE [LARGE SCALE GENOMIC DNA]</scope>
    <source>
        <strain evidence="9 10">DM8</strain>
    </source>
</reference>
<keyword evidence="7" id="KW-0812">Transmembrane</keyword>
<proteinExistence type="predicted"/>
<gene>
    <name evidence="9" type="ORF">J3U76_10865</name>
</gene>